<dbReference type="AlphaFoldDB" id="A0A8J3AKL2"/>
<keyword evidence="2" id="KW-1185">Reference proteome</keyword>
<evidence type="ECO:0000313" key="1">
    <source>
        <dbReference type="EMBL" id="GGI12431.1"/>
    </source>
</evidence>
<dbReference type="EMBL" id="BMHB01000001">
    <property type="protein sequence ID" value="GGI12431.1"/>
    <property type="molecule type" value="Genomic_DNA"/>
</dbReference>
<accession>A0A8J3AKL2</accession>
<evidence type="ECO:0000313" key="2">
    <source>
        <dbReference type="Proteomes" id="UP000626244"/>
    </source>
</evidence>
<gene>
    <name evidence="1" type="ORF">GCM10007380_12880</name>
</gene>
<proteinExistence type="predicted"/>
<protein>
    <submittedName>
        <fullName evidence="1">Uncharacterized protein</fullName>
    </submittedName>
</protein>
<reference evidence="2" key="1">
    <citation type="journal article" date="2019" name="Int. J. Syst. Evol. Microbiol.">
        <title>The Global Catalogue of Microorganisms (GCM) 10K type strain sequencing project: providing services to taxonomists for standard genome sequencing and annotation.</title>
        <authorList>
            <consortium name="The Broad Institute Genomics Platform"/>
            <consortium name="The Broad Institute Genome Sequencing Center for Infectious Disease"/>
            <person name="Wu L."/>
            <person name="Ma J."/>
        </authorList>
    </citation>
    <scope>NUCLEOTIDE SEQUENCE [LARGE SCALE GENOMIC DNA]</scope>
    <source>
        <strain evidence="2">CGMCC 1.14993</strain>
    </source>
</reference>
<organism evidence="1 2">
    <name type="scientific">Gottfriedia solisilvae</name>
    <dbReference type="NCBI Taxonomy" id="1516104"/>
    <lineage>
        <taxon>Bacteria</taxon>
        <taxon>Bacillati</taxon>
        <taxon>Bacillota</taxon>
        <taxon>Bacilli</taxon>
        <taxon>Bacillales</taxon>
        <taxon>Bacillaceae</taxon>
        <taxon>Gottfriedia</taxon>
    </lineage>
</organism>
<dbReference type="Proteomes" id="UP000626244">
    <property type="component" value="Unassembled WGS sequence"/>
</dbReference>
<sequence length="170" mass="20210">MFDPTAFDNMKVIVEGILYDKDLDGDYLIIDRDDFMNLSKMNREFSITYKKNNVKSNVSCKFTLAATAKDLYSELLTSSEDVGCYVEQTFFFNKEIEAEILQRSLMLLQNHTEQQFNVFHNIKQSFFEKNKTETSLIIKFINKITEEEFDQLEELIHITEIMLQWFDEKY</sequence>
<dbReference type="OrthoDB" id="2964978at2"/>
<dbReference type="RefSeq" id="WP_087999493.1">
    <property type="nucleotide sequence ID" value="NZ_BMHB01000001.1"/>
</dbReference>
<comment type="caution">
    <text evidence="1">The sequence shown here is derived from an EMBL/GenBank/DDBJ whole genome shotgun (WGS) entry which is preliminary data.</text>
</comment>
<name>A0A8J3AKL2_9BACI</name>